<dbReference type="STRING" id="1423759.FC92_GL001868"/>
<dbReference type="PATRIC" id="fig|1423759.3.peg.1951"/>
<dbReference type="AlphaFoldDB" id="A0A0R1MHJ7"/>
<dbReference type="Gene3D" id="1.10.10.60">
    <property type="entry name" value="Homeodomain-like"/>
    <property type="match status" value="2"/>
</dbReference>
<dbReference type="InterPro" id="IPR020449">
    <property type="entry name" value="Tscrpt_reg_AraC-type_HTH"/>
</dbReference>
<name>A0A0R1MHJ7_9LACO</name>
<dbReference type="PRINTS" id="PR00032">
    <property type="entry name" value="HTHARAC"/>
</dbReference>
<accession>A0A0R1MHJ7</accession>
<keyword evidence="2" id="KW-0238">DNA-binding</keyword>
<dbReference type="PANTHER" id="PTHR43280">
    <property type="entry name" value="ARAC-FAMILY TRANSCRIPTIONAL REGULATOR"/>
    <property type="match status" value="1"/>
</dbReference>
<dbReference type="InterPro" id="IPR003313">
    <property type="entry name" value="AraC-bd"/>
</dbReference>
<dbReference type="InterPro" id="IPR018062">
    <property type="entry name" value="HTH_AraC-typ_CS"/>
</dbReference>
<reference evidence="5 6" key="1">
    <citation type="journal article" date="2015" name="Genome Announc.">
        <title>Expanding the biotechnology potential of lactobacilli through comparative genomics of 213 strains and associated genera.</title>
        <authorList>
            <person name="Sun Z."/>
            <person name="Harris H.M."/>
            <person name="McCann A."/>
            <person name="Guo C."/>
            <person name="Argimon S."/>
            <person name="Zhang W."/>
            <person name="Yang X."/>
            <person name="Jeffery I.B."/>
            <person name="Cooney J.C."/>
            <person name="Kagawa T.F."/>
            <person name="Liu W."/>
            <person name="Song Y."/>
            <person name="Salvetti E."/>
            <person name="Wrobel A."/>
            <person name="Rasinkangas P."/>
            <person name="Parkhill J."/>
            <person name="Rea M.C."/>
            <person name="O'Sullivan O."/>
            <person name="Ritari J."/>
            <person name="Douillard F.P."/>
            <person name="Paul Ross R."/>
            <person name="Yang R."/>
            <person name="Briner A.E."/>
            <person name="Felis G.E."/>
            <person name="de Vos W.M."/>
            <person name="Barrangou R."/>
            <person name="Klaenhammer T.R."/>
            <person name="Caufield P.W."/>
            <person name="Cui Y."/>
            <person name="Zhang H."/>
            <person name="O'Toole P.W."/>
        </authorList>
    </citation>
    <scope>NUCLEOTIDE SEQUENCE [LARGE SCALE GENOMIC DNA]</scope>
    <source>
        <strain evidence="5 6">DSM 19519</strain>
    </source>
</reference>
<dbReference type="Proteomes" id="UP000051448">
    <property type="component" value="Unassembled WGS sequence"/>
</dbReference>
<organism evidence="5 6">
    <name type="scientific">Liquorilactobacillus hordei DSM 19519</name>
    <dbReference type="NCBI Taxonomy" id="1423759"/>
    <lineage>
        <taxon>Bacteria</taxon>
        <taxon>Bacillati</taxon>
        <taxon>Bacillota</taxon>
        <taxon>Bacilli</taxon>
        <taxon>Lactobacillales</taxon>
        <taxon>Lactobacillaceae</taxon>
        <taxon>Liquorilactobacillus</taxon>
    </lineage>
</organism>
<protein>
    <recommendedName>
        <fullName evidence="4">HTH araC/xylS-type domain-containing protein</fullName>
    </recommendedName>
</protein>
<evidence type="ECO:0000259" key="4">
    <source>
        <dbReference type="PROSITE" id="PS01124"/>
    </source>
</evidence>
<dbReference type="PROSITE" id="PS01124">
    <property type="entry name" value="HTH_ARAC_FAMILY_2"/>
    <property type="match status" value="1"/>
</dbReference>
<keyword evidence="3" id="KW-0804">Transcription</keyword>
<dbReference type="SUPFAM" id="SSF51215">
    <property type="entry name" value="Regulatory protein AraC"/>
    <property type="match status" value="1"/>
</dbReference>
<dbReference type="GO" id="GO:0003700">
    <property type="term" value="F:DNA-binding transcription factor activity"/>
    <property type="evidence" value="ECO:0007669"/>
    <property type="project" value="InterPro"/>
</dbReference>
<comment type="caution">
    <text evidence="5">The sequence shown here is derived from an EMBL/GenBank/DDBJ whole genome shotgun (WGS) entry which is preliminary data.</text>
</comment>
<evidence type="ECO:0000256" key="1">
    <source>
        <dbReference type="ARBA" id="ARBA00023015"/>
    </source>
</evidence>
<dbReference type="SUPFAM" id="SSF46689">
    <property type="entry name" value="Homeodomain-like"/>
    <property type="match status" value="2"/>
</dbReference>
<dbReference type="Pfam" id="PF02311">
    <property type="entry name" value="AraC_binding"/>
    <property type="match status" value="1"/>
</dbReference>
<dbReference type="EMBL" id="AZDX01000006">
    <property type="protein sequence ID" value="KRL07479.1"/>
    <property type="molecule type" value="Genomic_DNA"/>
</dbReference>
<dbReference type="SMART" id="SM00342">
    <property type="entry name" value="HTH_ARAC"/>
    <property type="match status" value="1"/>
</dbReference>
<dbReference type="PROSITE" id="PS00041">
    <property type="entry name" value="HTH_ARAC_FAMILY_1"/>
    <property type="match status" value="1"/>
</dbReference>
<dbReference type="InterPro" id="IPR018060">
    <property type="entry name" value="HTH_AraC"/>
</dbReference>
<dbReference type="InterPro" id="IPR009057">
    <property type="entry name" value="Homeodomain-like_sf"/>
</dbReference>
<keyword evidence="6" id="KW-1185">Reference proteome</keyword>
<evidence type="ECO:0000256" key="2">
    <source>
        <dbReference type="ARBA" id="ARBA00023125"/>
    </source>
</evidence>
<dbReference type="GO" id="GO:0043565">
    <property type="term" value="F:sequence-specific DNA binding"/>
    <property type="evidence" value="ECO:0007669"/>
    <property type="project" value="InterPro"/>
</dbReference>
<sequence>MGELTAKQKHTSGRKNLNSLLFFVVLKGNGILKYEDTVYNLEEGDCVFIDCENEYLHQTSKELWTLKWIHFYGTNAKQIFAKYCQRGGKYHFKSENLQKYIRILANIQAIANSNSFTQDMQIYSQLALFLNNLMEETWYGINTEKNGKKQKKGEEVKYFIDQNYYKRITLDSLSNIFYIDKYYLSKVFKREYDITVNNYLTNVRISEAKKMLRFSNKTIEEVAQAVGLDDANYFSRVFKKKEEISPKEFRLSWNTNN</sequence>
<proteinExistence type="predicted"/>
<gene>
    <name evidence="5" type="ORF">FC92_GL001868</name>
</gene>
<evidence type="ECO:0000313" key="5">
    <source>
        <dbReference type="EMBL" id="KRL07479.1"/>
    </source>
</evidence>
<dbReference type="Pfam" id="PF12833">
    <property type="entry name" value="HTH_18"/>
    <property type="match status" value="1"/>
</dbReference>
<keyword evidence="1" id="KW-0805">Transcription regulation</keyword>
<dbReference type="InterPro" id="IPR037923">
    <property type="entry name" value="HTH-like"/>
</dbReference>
<evidence type="ECO:0000256" key="3">
    <source>
        <dbReference type="ARBA" id="ARBA00023163"/>
    </source>
</evidence>
<feature type="domain" description="HTH araC/xylS-type" evidence="4">
    <location>
        <begin position="154"/>
        <end position="252"/>
    </location>
</feature>
<evidence type="ECO:0000313" key="6">
    <source>
        <dbReference type="Proteomes" id="UP000051448"/>
    </source>
</evidence>
<dbReference type="PANTHER" id="PTHR43280:SF28">
    <property type="entry name" value="HTH-TYPE TRANSCRIPTIONAL ACTIVATOR RHAS"/>
    <property type="match status" value="1"/>
</dbReference>